<comment type="caution">
    <text evidence="4">The sequence shown here is derived from an EMBL/GenBank/DDBJ whole genome shotgun (WGS) entry which is preliminary data.</text>
</comment>
<evidence type="ECO:0000313" key="5">
    <source>
        <dbReference type="Proteomes" id="UP000642180"/>
    </source>
</evidence>
<name>A0A8J3F4U9_9BURK</name>
<evidence type="ECO:0000256" key="2">
    <source>
        <dbReference type="SAM" id="MobiDB-lite"/>
    </source>
</evidence>
<dbReference type="RefSeq" id="WP_188379944.1">
    <property type="nucleotide sequence ID" value="NZ_BMDI01000001.1"/>
</dbReference>
<dbReference type="Proteomes" id="UP000642180">
    <property type="component" value="Unassembled WGS sequence"/>
</dbReference>
<evidence type="ECO:0000256" key="1">
    <source>
        <dbReference type="ARBA" id="ARBA00007613"/>
    </source>
</evidence>
<proteinExistence type="inferred from homology"/>
<feature type="signal peptide" evidence="3">
    <location>
        <begin position="1"/>
        <end position="25"/>
    </location>
</feature>
<keyword evidence="5" id="KW-1185">Reference proteome</keyword>
<dbReference type="InterPro" id="IPR010131">
    <property type="entry name" value="MdtP/NodT-like"/>
</dbReference>
<dbReference type="AlphaFoldDB" id="A0A8J3F4U9"/>
<dbReference type="PANTHER" id="PTHR30203:SF24">
    <property type="entry name" value="BLR4935 PROTEIN"/>
    <property type="match status" value="1"/>
</dbReference>
<protein>
    <submittedName>
        <fullName evidence="4">Outer membrane protein CzcC</fullName>
    </submittedName>
</protein>
<keyword evidence="3" id="KW-0732">Signal</keyword>
<dbReference type="Pfam" id="PF02321">
    <property type="entry name" value="OEP"/>
    <property type="match status" value="2"/>
</dbReference>
<organism evidence="4 5">
    <name type="scientific">Oxalicibacterium faecigallinarum</name>
    <dbReference type="NCBI Taxonomy" id="573741"/>
    <lineage>
        <taxon>Bacteria</taxon>
        <taxon>Pseudomonadati</taxon>
        <taxon>Pseudomonadota</taxon>
        <taxon>Betaproteobacteria</taxon>
        <taxon>Burkholderiales</taxon>
        <taxon>Oxalobacteraceae</taxon>
        <taxon>Oxalicibacterium</taxon>
    </lineage>
</organism>
<dbReference type="GO" id="GO:0015562">
    <property type="term" value="F:efflux transmembrane transporter activity"/>
    <property type="evidence" value="ECO:0007669"/>
    <property type="project" value="InterPro"/>
</dbReference>
<evidence type="ECO:0000313" key="4">
    <source>
        <dbReference type="EMBL" id="GGI17166.1"/>
    </source>
</evidence>
<accession>A0A8J3F4U9</accession>
<sequence>MYRVSVSSGMLALALLPVWTDGAVAQIVAPPPVHVSESKSVPTASPSSAPSTPALTLPQALERALAANPELSAARREAEAVAATIRQAGVIPNPNVSMAVEDRRRDTRTTAFELSQPIELGGKRAARVAAASRAYDTAQAELQAKAADIRALVITAFFSVLLEQERVRLANAALSIAQRGTDIAGRRVMAGKVSPVEETRARIAEAGVRLESQQAASDLILARRKLAATWGGNAMGMQAAVQVDGNLNSLPPEPSWDAIYAQLQDAPLMQRARTEIQRWQAQVDVEKSKRIPDVTVSLGMQRNNELGRDQALFGVSIPLPVFDRNQGNLLEALRRADKAGDELAAVAIRLDGELAQAYTTLHNAREQARVLRDDILPGAQSAYDAAARGFEFGKFSFLDVLDAQRTLLQTRTQHLRAMADAYAAAAEIDRVLGVSASASFNPSK</sequence>
<dbReference type="InterPro" id="IPR003423">
    <property type="entry name" value="OMP_efflux"/>
</dbReference>
<gene>
    <name evidence="4" type="primary">czcC</name>
    <name evidence="4" type="ORF">GCM10008066_07620</name>
</gene>
<reference evidence="5" key="1">
    <citation type="journal article" date="2019" name="Int. J. Syst. Evol. Microbiol.">
        <title>The Global Catalogue of Microorganisms (GCM) 10K type strain sequencing project: providing services to taxonomists for standard genome sequencing and annotation.</title>
        <authorList>
            <consortium name="The Broad Institute Genomics Platform"/>
            <consortium name="The Broad Institute Genome Sequencing Center for Infectious Disease"/>
            <person name="Wu L."/>
            <person name="Ma J."/>
        </authorList>
    </citation>
    <scope>NUCLEOTIDE SEQUENCE [LARGE SCALE GENOMIC DNA]</scope>
    <source>
        <strain evidence="5">CCM 2767</strain>
    </source>
</reference>
<evidence type="ECO:0000256" key="3">
    <source>
        <dbReference type="SAM" id="SignalP"/>
    </source>
</evidence>
<dbReference type="Gene3D" id="1.20.1600.10">
    <property type="entry name" value="Outer membrane efflux proteins (OEP)"/>
    <property type="match status" value="1"/>
</dbReference>
<dbReference type="SUPFAM" id="SSF56954">
    <property type="entry name" value="Outer membrane efflux proteins (OEP)"/>
    <property type="match status" value="1"/>
</dbReference>
<dbReference type="EMBL" id="BMDI01000001">
    <property type="protein sequence ID" value="GGI17166.1"/>
    <property type="molecule type" value="Genomic_DNA"/>
</dbReference>
<dbReference type="PANTHER" id="PTHR30203">
    <property type="entry name" value="OUTER MEMBRANE CATION EFFLUX PROTEIN"/>
    <property type="match status" value="1"/>
</dbReference>
<feature type="chain" id="PRO_5035144529" evidence="3">
    <location>
        <begin position="26"/>
        <end position="444"/>
    </location>
</feature>
<feature type="compositionally biased region" description="Low complexity" evidence="2">
    <location>
        <begin position="42"/>
        <end position="54"/>
    </location>
</feature>
<comment type="similarity">
    <text evidence="1">Belongs to the outer membrane factor (OMF) (TC 1.B.17) family.</text>
</comment>
<feature type="region of interest" description="Disordered" evidence="2">
    <location>
        <begin position="34"/>
        <end position="54"/>
    </location>
</feature>